<reference evidence="2 3" key="1">
    <citation type="journal article" date="2016" name="Sci. Rep.">
        <title>The genome sequence of the outbreeding globe artichoke constructed de novo incorporating a phase-aware low-pass sequencing strategy of F1 progeny.</title>
        <authorList>
            <person name="Scaglione D."/>
            <person name="Reyes-Chin-Wo S."/>
            <person name="Acquadro A."/>
            <person name="Froenicke L."/>
            <person name="Portis E."/>
            <person name="Beitel C."/>
            <person name="Tirone M."/>
            <person name="Mauro R."/>
            <person name="Lo Monaco A."/>
            <person name="Mauromicale G."/>
            <person name="Faccioli P."/>
            <person name="Cattivelli L."/>
            <person name="Rieseberg L."/>
            <person name="Michelmore R."/>
            <person name="Lanteri S."/>
        </authorList>
    </citation>
    <scope>NUCLEOTIDE SEQUENCE [LARGE SCALE GENOMIC DNA]</scope>
    <source>
        <strain evidence="2">2C</strain>
    </source>
</reference>
<organism evidence="2 3">
    <name type="scientific">Cynara cardunculus var. scolymus</name>
    <name type="common">Globe artichoke</name>
    <name type="synonym">Cynara scolymus</name>
    <dbReference type="NCBI Taxonomy" id="59895"/>
    <lineage>
        <taxon>Eukaryota</taxon>
        <taxon>Viridiplantae</taxon>
        <taxon>Streptophyta</taxon>
        <taxon>Embryophyta</taxon>
        <taxon>Tracheophyta</taxon>
        <taxon>Spermatophyta</taxon>
        <taxon>Magnoliopsida</taxon>
        <taxon>eudicotyledons</taxon>
        <taxon>Gunneridae</taxon>
        <taxon>Pentapetalae</taxon>
        <taxon>asterids</taxon>
        <taxon>campanulids</taxon>
        <taxon>Asterales</taxon>
        <taxon>Asteraceae</taxon>
        <taxon>Carduoideae</taxon>
        <taxon>Cardueae</taxon>
        <taxon>Carduinae</taxon>
        <taxon>Cynara</taxon>
    </lineage>
</organism>
<evidence type="ECO:0000256" key="1">
    <source>
        <dbReference type="SAM" id="MobiDB-lite"/>
    </source>
</evidence>
<keyword evidence="3" id="KW-1185">Reference proteome</keyword>
<evidence type="ECO:0000313" key="2">
    <source>
        <dbReference type="EMBL" id="KVH88682.1"/>
    </source>
</evidence>
<proteinExistence type="predicted"/>
<sequence length="207" mass="23009">MLPTFSTPEKVIKGPETTSPATNCLIYGSACASRNGIKSPEGIAMPYVMIPRKYMATKKKIRLVMRNSFVLRELNKLRMASSLVGGRGERERDHEAASSRAKRTPPTGARKAAATPAAAPHGSQNQLLLGQYKHKELQRKLQEPHYNQPMLQMPETVGIKLQQKDNISFSFSLRANHSLPKSQVPKAINDEGKVTNSEKHLYIVVTF</sequence>
<dbReference type="Gramene" id="KVH88682">
    <property type="protein sequence ID" value="KVH88682"/>
    <property type="gene ID" value="Ccrd_026098"/>
</dbReference>
<protein>
    <submittedName>
        <fullName evidence="2">Uncharacterized protein</fullName>
    </submittedName>
</protein>
<accession>A0A103XDE0</accession>
<dbReference type="Proteomes" id="UP000243975">
    <property type="component" value="Unassembled WGS sequence"/>
</dbReference>
<evidence type="ECO:0000313" key="3">
    <source>
        <dbReference type="Proteomes" id="UP000243975"/>
    </source>
</evidence>
<gene>
    <name evidence="2" type="ORF">Ccrd_026098</name>
</gene>
<dbReference type="EMBL" id="LEKV01005350">
    <property type="protein sequence ID" value="KVH88682.1"/>
    <property type="molecule type" value="Genomic_DNA"/>
</dbReference>
<name>A0A103XDE0_CYNCS</name>
<feature type="region of interest" description="Disordered" evidence="1">
    <location>
        <begin position="83"/>
        <end position="125"/>
    </location>
</feature>
<feature type="compositionally biased region" description="Basic and acidic residues" evidence="1">
    <location>
        <begin position="87"/>
        <end position="97"/>
    </location>
</feature>
<comment type="caution">
    <text evidence="2">The sequence shown here is derived from an EMBL/GenBank/DDBJ whole genome shotgun (WGS) entry which is preliminary data.</text>
</comment>
<feature type="compositionally biased region" description="Low complexity" evidence="1">
    <location>
        <begin position="104"/>
        <end position="120"/>
    </location>
</feature>
<dbReference type="AlphaFoldDB" id="A0A103XDE0"/>